<dbReference type="EMBL" id="BQFW01000002">
    <property type="protein sequence ID" value="GJJ69410.1"/>
    <property type="molecule type" value="Genomic_DNA"/>
</dbReference>
<organism evidence="2 3">
    <name type="scientific">Entomortierella parvispora</name>
    <dbReference type="NCBI Taxonomy" id="205924"/>
    <lineage>
        <taxon>Eukaryota</taxon>
        <taxon>Fungi</taxon>
        <taxon>Fungi incertae sedis</taxon>
        <taxon>Mucoromycota</taxon>
        <taxon>Mortierellomycotina</taxon>
        <taxon>Mortierellomycetes</taxon>
        <taxon>Mortierellales</taxon>
        <taxon>Mortierellaceae</taxon>
        <taxon>Entomortierella</taxon>
    </lineage>
</organism>
<feature type="compositionally biased region" description="Basic and acidic residues" evidence="1">
    <location>
        <begin position="90"/>
        <end position="100"/>
    </location>
</feature>
<feature type="compositionally biased region" description="Basic and acidic residues" evidence="1">
    <location>
        <begin position="53"/>
        <end position="63"/>
    </location>
</feature>
<feature type="region of interest" description="Disordered" evidence="1">
    <location>
        <begin position="1"/>
        <end position="133"/>
    </location>
</feature>
<feature type="region of interest" description="Disordered" evidence="1">
    <location>
        <begin position="583"/>
        <end position="625"/>
    </location>
</feature>
<comment type="caution">
    <text evidence="2">The sequence shown here is derived from an EMBL/GenBank/DDBJ whole genome shotgun (WGS) entry which is preliminary data.</text>
</comment>
<feature type="region of interest" description="Disordered" evidence="1">
    <location>
        <begin position="451"/>
        <end position="481"/>
    </location>
</feature>
<dbReference type="AlphaFoldDB" id="A0A9P3H3N1"/>
<name>A0A9P3H3N1_9FUNG</name>
<protein>
    <submittedName>
        <fullName evidence="2">Uncharacterized protein</fullName>
    </submittedName>
</protein>
<evidence type="ECO:0000256" key="1">
    <source>
        <dbReference type="SAM" id="MobiDB-lite"/>
    </source>
</evidence>
<dbReference type="OrthoDB" id="2421413at2759"/>
<feature type="compositionally biased region" description="Low complexity" evidence="1">
    <location>
        <begin position="331"/>
        <end position="357"/>
    </location>
</feature>
<gene>
    <name evidence="2" type="ORF">EMPS_01756</name>
</gene>
<feature type="compositionally biased region" description="Polar residues" evidence="1">
    <location>
        <begin position="107"/>
        <end position="120"/>
    </location>
</feature>
<feature type="compositionally biased region" description="Polar residues" evidence="1">
    <location>
        <begin position="599"/>
        <end position="622"/>
    </location>
</feature>
<evidence type="ECO:0000313" key="3">
    <source>
        <dbReference type="Proteomes" id="UP000827284"/>
    </source>
</evidence>
<accession>A0A9P3H3N1</accession>
<feature type="compositionally biased region" description="Polar residues" evidence="1">
    <location>
        <begin position="539"/>
        <end position="550"/>
    </location>
</feature>
<feature type="region of interest" description="Disordered" evidence="1">
    <location>
        <begin position="260"/>
        <end position="291"/>
    </location>
</feature>
<reference evidence="2" key="2">
    <citation type="journal article" date="2022" name="Microbiol. Resour. Announc.">
        <title>Whole-Genome Sequence of Entomortierella parvispora E1425, a Mucoromycotan Fungus Associated with Burkholderiaceae-Related Endosymbiotic Bacteria.</title>
        <authorList>
            <person name="Herlambang A."/>
            <person name="Guo Y."/>
            <person name="Takashima Y."/>
            <person name="Narisawa K."/>
            <person name="Ohta H."/>
            <person name="Nishizawa T."/>
        </authorList>
    </citation>
    <scope>NUCLEOTIDE SEQUENCE</scope>
    <source>
        <strain evidence="2">E1425</strain>
    </source>
</reference>
<feature type="compositionally biased region" description="Low complexity" evidence="1">
    <location>
        <begin position="260"/>
        <end position="272"/>
    </location>
</feature>
<reference evidence="2" key="1">
    <citation type="submission" date="2021-11" db="EMBL/GenBank/DDBJ databases">
        <authorList>
            <person name="Herlambang A."/>
            <person name="Guo Y."/>
            <person name="Takashima Y."/>
            <person name="Nishizawa T."/>
        </authorList>
    </citation>
    <scope>NUCLEOTIDE SEQUENCE</scope>
    <source>
        <strain evidence="2">E1425</strain>
    </source>
</reference>
<keyword evidence="3" id="KW-1185">Reference proteome</keyword>
<dbReference type="Proteomes" id="UP000827284">
    <property type="component" value="Unassembled WGS sequence"/>
</dbReference>
<sequence>MDTASPKPSTKLRWRPYSSGNTKSKKNGSDEINTRALAHRVRTSAYTPSKAHRPAEVRLHWEEGETVETMSRGGLPHNQPHHQPVPRQQENSRAEIDSRPRFPGATTAATPSQQRAATSLPSPPRSKSPTLFPRLDLVGGTSDLGHYKATIPALTREDFLDHGIELPSFEANRSYKTALDALLQNHRRNQELVAQAPALALTSVPAPMSVASPPISLTDAKQTHTHFSATRPERKMSSAELLGIVNIEELLASCGYTGTTDTTAKDSTGSTSLVSPAISDSLQHPSFSKGDGGVVRESISPMDMTASSFEAMQAQAPALLAQSDSRFLLQEQQQQHHALGPSPTLSSISTSSRGIGSDQTASPFGYRSLHNDPLINGNDPSPWPSLFPNADEISTDSALLPPNFSISDSGRPSPLSPLGHGLGDDLDPDWNSYLDDSSPLFSTDDVDTLMSSSTLPPLTPPLFAPTPASSETGLDTPEDTMMATPRKDSWNWAGSLLNQNGANGGNGGGGLMSGRGFPQSRGSGSFGMGSGGLIRSFNGQQRSSYHTQASRARRMPPPPPPAGVLSLEAISALQSPPLKMDIGEHEVDEDKPEKRLKSTLETSTSVSEPAASASNNTSQQEVKAQKVDMVARIGRVGKSATTATDKEKEANGLEGFSGLLSMFKRLWRGGGTGDEK</sequence>
<proteinExistence type="predicted"/>
<evidence type="ECO:0000313" key="2">
    <source>
        <dbReference type="EMBL" id="GJJ69410.1"/>
    </source>
</evidence>
<feature type="compositionally biased region" description="Low complexity" evidence="1">
    <location>
        <begin position="407"/>
        <end position="419"/>
    </location>
</feature>
<feature type="region of interest" description="Disordered" evidence="1">
    <location>
        <begin position="539"/>
        <end position="564"/>
    </location>
</feature>
<feature type="region of interest" description="Disordered" evidence="1">
    <location>
        <begin position="331"/>
        <end position="423"/>
    </location>
</feature>